<keyword evidence="2" id="KW-0472">Membrane</keyword>
<evidence type="ECO:0000256" key="3">
    <source>
        <dbReference type="ARBA" id="ARBA00023237"/>
    </source>
</evidence>
<dbReference type="EMBL" id="NIXT01004307">
    <property type="protein sequence ID" value="OXE28481.1"/>
    <property type="molecule type" value="Genomic_DNA"/>
</dbReference>
<comment type="caution">
    <text evidence="4">The sequence shown here is derived from an EMBL/GenBank/DDBJ whole genome shotgun (WGS) entry which is preliminary data.</text>
</comment>
<evidence type="ECO:0000313" key="4">
    <source>
        <dbReference type="EMBL" id="OXE28481.1"/>
    </source>
</evidence>
<organism evidence="4 5">
    <name type="scientific">Vibrio parahaemolyticus</name>
    <dbReference type="NCBI Taxonomy" id="670"/>
    <lineage>
        <taxon>Bacteria</taxon>
        <taxon>Pseudomonadati</taxon>
        <taxon>Pseudomonadota</taxon>
        <taxon>Gammaproteobacteria</taxon>
        <taxon>Vibrionales</taxon>
        <taxon>Vibrionaceae</taxon>
        <taxon>Vibrio</taxon>
    </lineage>
</organism>
<evidence type="ECO:0000256" key="1">
    <source>
        <dbReference type="ARBA" id="ARBA00004442"/>
    </source>
</evidence>
<dbReference type="InterPro" id="IPR036942">
    <property type="entry name" value="Beta-barrel_TonB_sf"/>
</dbReference>
<dbReference type="AlphaFoldDB" id="A0A227J028"/>
<keyword evidence="3" id="KW-0998">Cell outer membrane</keyword>
<protein>
    <submittedName>
        <fullName evidence="4">Uncharacterized protein</fullName>
    </submittedName>
</protein>
<dbReference type="Proteomes" id="UP000214596">
    <property type="component" value="Unassembled WGS sequence"/>
</dbReference>
<evidence type="ECO:0000256" key="2">
    <source>
        <dbReference type="ARBA" id="ARBA00023136"/>
    </source>
</evidence>
<feature type="non-terminal residue" evidence="4">
    <location>
        <position position="92"/>
    </location>
</feature>
<sequence length="92" mass="10370">TMLTVLATYLRDDGVPTNPFFPAAGTLIGSNFGKIDPSTNLGQPNYDKYERTQFSLGYLLEHDINDTWSFSQNLNYGSNELYLRSSYAFSNN</sequence>
<proteinExistence type="predicted"/>
<reference evidence="4 5" key="1">
    <citation type="journal article" date="2017" name="Appl. Environ. Microbiol.">
        <title>Parallel evolution of two clades of a major Atlantic endemic Vibrio parahaemolyticus pathogen lineage by independent acquisition of related pathogenicity islands.</title>
        <authorList>
            <person name="Xu F."/>
            <person name="Gonzalez-Escalona N."/>
            <person name="Drees K.P."/>
            <person name="Sebra R.P."/>
            <person name="Cooper V.S."/>
            <person name="Jones S.H."/>
            <person name="Whistler C.A."/>
        </authorList>
    </citation>
    <scope>NUCLEOTIDE SEQUENCE [LARGE SCALE GENOMIC DNA]</scope>
    <source>
        <strain evidence="4 5">MAVP-3</strain>
    </source>
</reference>
<accession>A0A227J028</accession>
<name>A0A227J028_VIBPH</name>
<evidence type="ECO:0000313" key="5">
    <source>
        <dbReference type="Proteomes" id="UP000214596"/>
    </source>
</evidence>
<feature type="non-terminal residue" evidence="4">
    <location>
        <position position="1"/>
    </location>
</feature>
<gene>
    <name evidence="4" type="ORF">CA163_33680</name>
</gene>
<dbReference type="Gene3D" id="2.40.170.20">
    <property type="entry name" value="TonB-dependent receptor, beta-barrel domain"/>
    <property type="match status" value="1"/>
</dbReference>
<dbReference type="GO" id="GO:0009279">
    <property type="term" value="C:cell outer membrane"/>
    <property type="evidence" value="ECO:0007669"/>
    <property type="project" value="UniProtKB-SubCell"/>
</dbReference>
<dbReference type="SUPFAM" id="SSF56935">
    <property type="entry name" value="Porins"/>
    <property type="match status" value="1"/>
</dbReference>
<comment type="subcellular location">
    <subcellularLocation>
        <location evidence="1">Cell outer membrane</location>
    </subcellularLocation>
</comment>